<accession>A0A7S7AW26</accession>
<feature type="transmembrane region" description="Helical" evidence="9">
    <location>
        <begin position="289"/>
        <end position="309"/>
    </location>
</feature>
<dbReference type="GO" id="GO:0005886">
    <property type="term" value="C:plasma membrane"/>
    <property type="evidence" value="ECO:0007669"/>
    <property type="project" value="TreeGrafter"/>
</dbReference>
<evidence type="ECO:0000256" key="1">
    <source>
        <dbReference type="ARBA" id="ARBA00022448"/>
    </source>
</evidence>
<evidence type="ECO:0000256" key="4">
    <source>
        <dbReference type="ARBA" id="ARBA00022643"/>
    </source>
</evidence>
<proteinExistence type="predicted"/>
<keyword evidence="6" id="KW-1278">Translocase</keyword>
<organism evidence="10 11">
    <name type="scientific">Treponema pedis</name>
    <dbReference type="NCBI Taxonomy" id="409322"/>
    <lineage>
        <taxon>Bacteria</taxon>
        <taxon>Pseudomonadati</taxon>
        <taxon>Spirochaetota</taxon>
        <taxon>Spirochaetia</taxon>
        <taxon>Spirochaetales</taxon>
        <taxon>Treponemataceae</taxon>
        <taxon>Treponema</taxon>
    </lineage>
</organism>
<dbReference type="PANTHER" id="PTHR30578">
    <property type="entry name" value="ELECTRON TRANSPORT COMPLEX PROTEIN RNFD"/>
    <property type="match status" value="1"/>
</dbReference>
<gene>
    <name evidence="10" type="ORF">IFE08_10210</name>
</gene>
<evidence type="ECO:0000313" key="11">
    <source>
        <dbReference type="Proteomes" id="UP000593915"/>
    </source>
</evidence>
<feature type="transmembrane region" description="Helical" evidence="9">
    <location>
        <begin position="24"/>
        <end position="43"/>
    </location>
</feature>
<evidence type="ECO:0000256" key="9">
    <source>
        <dbReference type="SAM" id="Phobius"/>
    </source>
</evidence>
<reference evidence="10 11" key="1">
    <citation type="submission" date="2020-09" db="EMBL/GenBank/DDBJ databases">
        <title>Characterization of Treponema spp. from bovine digital dermatitis in Korea.</title>
        <authorList>
            <person name="Espiritu H.M."/>
            <person name="Cho Y.I."/>
            <person name="Mamuad L."/>
        </authorList>
    </citation>
    <scope>NUCLEOTIDE SEQUENCE [LARGE SCALE GENOMIC DNA]</scope>
    <source>
        <strain evidence="10 11">KS1</strain>
    </source>
</reference>
<evidence type="ECO:0000256" key="6">
    <source>
        <dbReference type="ARBA" id="ARBA00022967"/>
    </source>
</evidence>
<keyword evidence="3" id="KW-0285">Flavoprotein</keyword>
<dbReference type="Proteomes" id="UP000593915">
    <property type="component" value="Chromosome"/>
</dbReference>
<keyword evidence="2" id="KW-0597">Phosphoprotein</keyword>
<dbReference type="AlphaFoldDB" id="A0A7S7AW26"/>
<feature type="transmembrane region" description="Helical" evidence="9">
    <location>
        <begin position="229"/>
        <end position="247"/>
    </location>
</feature>
<keyword evidence="5 9" id="KW-0812">Transmembrane</keyword>
<keyword evidence="1" id="KW-0813">Transport</keyword>
<feature type="transmembrane region" description="Helical" evidence="9">
    <location>
        <begin position="207"/>
        <end position="224"/>
    </location>
</feature>
<dbReference type="EMBL" id="CP061839">
    <property type="protein sequence ID" value="QOW60201.1"/>
    <property type="molecule type" value="Genomic_DNA"/>
</dbReference>
<protein>
    <submittedName>
        <fullName evidence="10">RnfABCDGE type electron transport complex subunit D</fullName>
    </submittedName>
</protein>
<evidence type="ECO:0000256" key="2">
    <source>
        <dbReference type="ARBA" id="ARBA00022553"/>
    </source>
</evidence>
<dbReference type="PANTHER" id="PTHR30578:SF0">
    <property type="entry name" value="ION-TRANSLOCATING OXIDOREDUCTASE COMPLEX SUBUNIT D"/>
    <property type="match status" value="1"/>
</dbReference>
<dbReference type="RefSeq" id="WP_029408894.1">
    <property type="nucleotide sequence ID" value="NZ_CP061839.1"/>
</dbReference>
<evidence type="ECO:0000256" key="7">
    <source>
        <dbReference type="ARBA" id="ARBA00022989"/>
    </source>
</evidence>
<name>A0A7S7AW26_9SPIR</name>
<dbReference type="InterPro" id="IPR004338">
    <property type="entry name" value="NqrB/RnfD"/>
</dbReference>
<keyword evidence="7 9" id="KW-1133">Transmembrane helix</keyword>
<evidence type="ECO:0000313" key="10">
    <source>
        <dbReference type="EMBL" id="QOW60201.1"/>
    </source>
</evidence>
<keyword evidence="4" id="KW-0288">FMN</keyword>
<dbReference type="GO" id="GO:0055085">
    <property type="term" value="P:transmembrane transport"/>
    <property type="evidence" value="ECO:0007669"/>
    <property type="project" value="InterPro"/>
</dbReference>
<evidence type="ECO:0000256" key="5">
    <source>
        <dbReference type="ARBA" id="ARBA00022692"/>
    </source>
</evidence>
<evidence type="ECO:0000256" key="3">
    <source>
        <dbReference type="ARBA" id="ARBA00022630"/>
    </source>
</evidence>
<evidence type="ECO:0000256" key="8">
    <source>
        <dbReference type="ARBA" id="ARBA00023136"/>
    </source>
</evidence>
<feature type="transmembrane region" description="Helical" evidence="9">
    <location>
        <begin position="253"/>
        <end position="277"/>
    </location>
</feature>
<dbReference type="Pfam" id="PF03116">
    <property type="entry name" value="NQR2_RnfD_RnfE"/>
    <property type="match status" value="1"/>
</dbReference>
<sequence length="344" mass="37406">MNTESANRLGSSPFIYTRFTSKKANFIIISLLLIQFGVLIAMGDFFAGLNILFAAAGSCAVEYFMQYLNLQKFKFSSEAVITGLLIGFFMPSEIGFIFTFFLSAISIFISKTLFGGTGSNWVNPAALAVCIAYISRPSVFPPVLSQIALLKEKGGMFAVLDSGTLSRVKADFAITSTLNSILLHGVGVTLPEGYISLFLNSSSPIPAFRYNLITLISSIVLFSLRITDYILPFIFIAVYAFLVWIFAQVPVTGIYFSGDILSAILTSGVLFTAFFVLSESSSAPKTKYGKAFSGFLTGVSAFFICGAGSSPSGILFAVLITNIFTPLIEKMEVKIQTLKRKRYE</sequence>
<keyword evidence="8 9" id="KW-0472">Membrane</keyword>
<feature type="transmembrane region" description="Helical" evidence="9">
    <location>
        <begin position="80"/>
        <end position="109"/>
    </location>
</feature>